<gene>
    <name evidence="2" type="ORF">BD311DRAFT_668678</name>
</gene>
<feature type="region of interest" description="Disordered" evidence="1">
    <location>
        <begin position="1"/>
        <end position="31"/>
    </location>
</feature>
<proteinExistence type="predicted"/>
<dbReference type="Proteomes" id="UP000292957">
    <property type="component" value="Unassembled WGS sequence"/>
</dbReference>
<dbReference type="EMBL" id="ML143453">
    <property type="protein sequence ID" value="TBU25924.1"/>
    <property type="molecule type" value="Genomic_DNA"/>
</dbReference>
<evidence type="ECO:0000256" key="1">
    <source>
        <dbReference type="SAM" id="MobiDB-lite"/>
    </source>
</evidence>
<accession>A0A4Q9MF14</accession>
<reference evidence="2" key="1">
    <citation type="submission" date="2019-01" db="EMBL/GenBank/DDBJ databases">
        <title>Draft genome sequences of three monokaryotic isolates of the white-rot basidiomycete fungus Dichomitus squalens.</title>
        <authorList>
            <consortium name="DOE Joint Genome Institute"/>
            <person name="Lopez S.C."/>
            <person name="Andreopoulos B."/>
            <person name="Pangilinan J."/>
            <person name="Lipzen A."/>
            <person name="Riley R."/>
            <person name="Ahrendt S."/>
            <person name="Ng V."/>
            <person name="Barry K."/>
            <person name="Daum C."/>
            <person name="Grigoriev I.V."/>
            <person name="Hilden K.S."/>
            <person name="Makela M.R."/>
            <person name="de Vries R.P."/>
        </authorList>
    </citation>
    <scope>NUCLEOTIDE SEQUENCE [LARGE SCALE GENOMIC DNA]</scope>
    <source>
        <strain evidence="2">OM18370.1</strain>
    </source>
</reference>
<protein>
    <submittedName>
        <fullName evidence="2">Uncharacterized protein</fullName>
    </submittedName>
</protein>
<feature type="region of interest" description="Disordered" evidence="1">
    <location>
        <begin position="48"/>
        <end position="68"/>
    </location>
</feature>
<name>A0A4Q9MF14_9APHY</name>
<dbReference type="AlphaFoldDB" id="A0A4Q9MF14"/>
<evidence type="ECO:0000313" key="2">
    <source>
        <dbReference type="EMBL" id="TBU25924.1"/>
    </source>
</evidence>
<sequence length="83" mass="9095">MRRAFRSEPSAHGLSAHARSESTSLTRDDLPAPARKLTLYALAPGVPSVKSEEPFRTSPSTYRDELSETELSQLTRTVGVLPL</sequence>
<organism evidence="2">
    <name type="scientific">Dichomitus squalens</name>
    <dbReference type="NCBI Taxonomy" id="114155"/>
    <lineage>
        <taxon>Eukaryota</taxon>
        <taxon>Fungi</taxon>
        <taxon>Dikarya</taxon>
        <taxon>Basidiomycota</taxon>
        <taxon>Agaricomycotina</taxon>
        <taxon>Agaricomycetes</taxon>
        <taxon>Polyporales</taxon>
        <taxon>Polyporaceae</taxon>
        <taxon>Dichomitus</taxon>
    </lineage>
</organism>